<reference evidence="2 3" key="1">
    <citation type="journal article" date="2021" name="BMC Genomics">
        <title>Datura genome reveals duplications of psychoactive alkaloid biosynthetic genes and high mutation rate following tissue culture.</title>
        <authorList>
            <person name="Rajewski A."/>
            <person name="Carter-House D."/>
            <person name="Stajich J."/>
            <person name="Litt A."/>
        </authorList>
    </citation>
    <scope>NUCLEOTIDE SEQUENCE [LARGE SCALE GENOMIC DNA]</scope>
    <source>
        <strain evidence="2">AR-01</strain>
    </source>
</reference>
<proteinExistence type="predicted"/>
<feature type="domain" description="C2" evidence="1">
    <location>
        <begin position="1"/>
        <end position="84"/>
    </location>
</feature>
<dbReference type="Pfam" id="PF00168">
    <property type="entry name" value="C2"/>
    <property type="match status" value="1"/>
</dbReference>
<dbReference type="PANTHER" id="PTHR32246:SF96">
    <property type="entry name" value="PROTEIN SRC2 HOMOLOG"/>
    <property type="match status" value="1"/>
</dbReference>
<dbReference type="Proteomes" id="UP000823775">
    <property type="component" value="Unassembled WGS sequence"/>
</dbReference>
<comment type="caution">
    <text evidence="2">The sequence shown here is derived from an EMBL/GenBank/DDBJ whole genome shotgun (WGS) entry which is preliminary data.</text>
</comment>
<dbReference type="EMBL" id="JACEIK010000016">
    <property type="protein sequence ID" value="MCD7446562.1"/>
    <property type="molecule type" value="Genomic_DNA"/>
</dbReference>
<dbReference type="SUPFAM" id="SSF49562">
    <property type="entry name" value="C2 domain (Calcium/lipid-binding domain, CaLB)"/>
    <property type="match status" value="1"/>
</dbReference>
<evidence type="ECO:0000259" key="1">
    <source>
        <dbReference type="PROSITE" id="PS50004"/>
    </source>
</evidence>
<dbReference type="InterPro" id="IPR000008">
    <property type="entry name" value="C2_dom"/>
</dbReference>
<evidence type="ECO:0000313" key="2">
    <source>
        <dbReference type="EMBL" id="MCD7446562.1"/>
    </source>
</evidence>
<sequence length="145" mass="16354">MKVYAKVTVAGRSKYTEVDVVNKKNPEWNATLCFIVPEEYIVRGEIPAYIELFCRRSLSYDKYIGELNLTLSPYYKGECTLLVRRNDDSNRNKSFGSLKFSYELGDKVLVVVSNPSSSSMNYTRIINLLKIGVGVASLMVTTLSS</sequence>
<name>A0ABS8RIC5_DATST</name>
<accession>A0ABS8RIC5</accession>
<keyword evidence="3" id="KW-1185">Reference proteome</keyword>
<gene>
    <name evidence="2" type="ORF">HAX54_010754</name>
</gene>
<dbReference type="InterPro" id="IPR035892">
    <property type="entry name" value="C2_domain_sf"/>
</dbReference>
<dbReference type="Gene3D" id="2.60.40.150">
    <property type="entry name" value="C2 domain"/>
    <property type="match status" value="1"/>
</dbReference>
<evidence type="ECO:0000313" key="3">
    <source>
        <dbReference type="Proteomes" id="UP000823775"/>
    </source>
</evidence>
<dbReference type="PROSITE" id="PS50004">
    <property type="entry name" value="C2"/>
    <property type="match status" value="1"/>
</dbReference>
<organism evidence="2 3">
    <name type="scientific">Datura stramonium</name>
    <name type="common">Jimsonweed</name>
    <name type="synonym">Common thornapple</name>
    <dbReference type="NCBI Taxonomy" id="4076"/>
    <lineage>
        <taxon>Eukaryota</taxon>
        <taxon>Viridiplantae</taxon>
        <taxon>Streptophyta</taxon>
        <taxon>Embryophyta</taxon>
        <taxon>Tracheophyta</taxon>
        <taxon>Spermatophyta</taxon>
        <taxon>Magnoliopsida</taxon>
        <taxon>eudicotyledons</taxon>
        <taxon>Gunneridae</taxon>
        <taxon>Pentapetalae</taxon>
        <taxon>asterids</taxon>
        <taxon>lamiids</taxon>
        <taxon>Solanales</taxon>
        <taxon>Solanaceae</taxon>
        <taxon>Solanoideae</taxon>
        <taxon>Datureae</taxon>
        <taxon>Datura</taxon>
    </lineage>
</organism>
<dbReference type="PANTHER" id="PTHR32246">
    <property type="entry name" value="INGRESSION PROTEIN FIC1"/>
    <property type="match status" value="1"/>
</dbReference>
<protein>
    <recommendedName>
        <fullName evidence="1">C2 domain-containing protein</fullName>
    </recommendedName>
</protein>